<keyword evidence="2" id="KW-0812">Transmembrane</keyword>
<evidence type="ECO:0000313" key="3">
    <source>
        <dbReference type="EMBL" id="RED53600.1"/>
    </source>
</evidence>
<keyword evidence="4" id="KW-1185">Reference proteome</keyword>
<keyword evidence="2" id="KW-1133">Transmembrane helix</keyword>
<dbReference type="Proteomes" id="UP000256845">
    <property type="component" value="Unassembled WGS sequence"/>
</dbReference>
<gene>
    <name evidence="3" type="ORF">DFP90_101391</name>
</gene>
<feature type="transmembrane region" description="Helical" evidence="2">
    <location>
        <begin position="1063"/>
        <end position="1092"/>
    </location>
</feature>
<feature type="transmembrane region" description="Helical" evidence="2">
    <location>
        <begin position="587"/>
        <end position="607"/>
    </location>
</feature>
<reference evidence="3 4" key="1">
    <citation type="submission" date="2018-07" db="EMBL/GenBank/DDBJ databases">
        <title>Genomic Encyclopedia of Type Strains, Phase III (KMG-III): the genomes of soil and plant-associated and newly described type strains.</title>
        <authorList>
            <person name="Whitman W."/>
        </authorList>
    </citation>
    <scope>NUCLEOTIDE SEQUENCE [LARGE SCALE GENOMIC DNA]</scope>
    <source>
        <strain evidence="3 4">CECT 8488</strain>
    </source>
</reference>
<dbReference type="Gene3D" id="3.30.2090.10">
    <property type="entry name" value="Multidrug efflux transporter AcrB TolC docking domain, DN and DC subdomains"/>
    <property type="match status" value="2"/>
</dbReference>
<dbReference type="SUPFAM" id="SSF82714">
    <property type="entry name" value="Multidrug efflux transporter AcrB TolC docking domain, DN and DC subdomains"/>
    <property type="match status" value="1"/>
</dbReference>
<dbReference type="PRINTS" id="PR00702">
    <property type="entry name" value="ACRIFLAVINRP"/>
</dbReference>
<dbReference type="GO" id="GO:0005886">
    <property type="term" value="C:plasma membrane"/>
    <property type="evidence" value="ECO:0007669"/>
    <property type="project" value="TreeGrafter"/>
</dbReference>
<feature type="transmembrane region" description="Helical" evidence="2">
    <location>
        <begin position="947"/>
        <end position="967"/>
    </location>
</feature>
<dbReference type="RefSeq" id="WP_115934725.1">
    <property type="nucleotide sequence ID" value="NZ_QRDW01000001.1"/>
</dbReference>
<evidence type="ECO:0000256" key="1">
    <source>
        <dbReference type="SAM" id="MobiDB-lite"/>
    </source>
</evidence>
<dbReference type="PANTHER" id="PTHR32063:SF0">
    <property type="entry name" value="SWARMING MOTILITY PROTEIN SWRC"/>
    <property type="match status" value="1"/>
</dbReference>
<dbReference type="Gene3D" id="1.20.1640.10">
    <property type="entry name" value="Multidrug efflux transporter AcrB transmembrane domain"/>
    <property type="match status" value="2"/>
</dbReference>
<feature type="transmembrane region" description="Helical" evidence="2">
    <location>
        <begin position="488"/>
        <end position="509"/>
    </location>
</feature>
<dbReference type="SUPFAM" id="SSF82693">
    <property type="entry name" value="Multidrug efflux transporter AcrB pore domain, PN1, PN2, PC1 and PC2 subdomains"/>
    <property type="match status" value="2"/>
</dbReference>
<dbReference type="Gene3D" id="3.30.70.1430">
    <property type="entry name" value="Multidrug efflux transporter AcrB pore domain"/>
    <property type="match status" value="2"/>
</dbReference>
<dbReference type="SUPFAM" id="SSF82866">
    <property type="entry name" value="Multidrug efflux transporter AcrB transmembrane domain"/>
    <property type="match status" value="2"/>
</dbReference>
<comment type="caution">
    <text evidence="3">The sequence shown here is derived from an EMBL/GenBank/DDBJ whole genome shotgun (WGS) entry which is preliminary data.</text>
</comment>
<feature type="transmembrane region" description="Helical" evidence="2">
    <location>
        <begin position="515"/>
        <end position="533"/>
    </location>
</feature>
<feature type="transmembrane region" description="Helical" evidence="2">
    <location>
        <begin position="357"/>
        <end position="376"/>
    </location>
</feature>
<feature type="transmembrane region" description="Helical" evidence="2">
    <location>
        <begin position="1023"/>
        <end position="1043"/>
    </location>
</feature>
<dbReference type="Pfam" id="PF00873">
    <property type="entry name" value="ACR_tran"/>
    <property type="match status" value="2"/>
</dbReference>
<feature type="transmembrane region" description="Helical" evidence="2">
    <location>
        <begin position="973"/>
        <end position="994"/>
    </location>
</feature>
<feature type="transmembrane region" description="Helical" evidence="2">
    <location>
        <begin position="920"/>
        <end position="940"/>
    </location>
</feature>
<dbReference type="OrthoDB" id="9798415at2"/>
<dbReference type="InterPro" id="IPR027463">
    <property type="entry name" value="AcrB_DN_DC_subdom"/>
</dbReference>
<protein>
    <submittedName>
        <fullName evidence="3">Multidrug efflux pump</fullName>
    </submittedName>
</protein>
<dbReference type="InterPro" id="IPR001036">
    <property type="entry name" value="Acrflvin-R"/>
</dbReference>
<keyword evidence="2" id="KW-0472">Membrane</keyword>
<feature type="transmembrane region" description="Helical" evidence="2">
    <location>
        <begin position="460"/>
        <end position="481"/>
    </location>
</feature>
<sequence>MSIIDASLNRSRTVIALLVFILISGAVAYISIPKESDPDVNIPIIYVSINHDGISPEDAERLLVRPVEKEVRTIEGVKEMRSSAYEGGANVLLEFEAGFDVDKAMDDVREKVDLAKPELPNDSDEPTVNEVNLSLFPVLVVNLSGSVPERSLLKIARSLQDDIEGLPSVLEAKIQGDREEVVEIIIDPMRVDSYGLQPSKIFSALENSNILIAAGAMDTGKGRFSIKVPGLFENIDDIMSMPVKSEGDAVVTLGDLAEVRKTFKDPEIFARVNGEPAITLEVSKRTGENIIETIEKTREVVAAAAEDWPEGVQVSFSQDKSGDIRVMLVDLQNNVTSAILLVMVIVVAALGLRGGLLVGVAIPGSFLAGILVLYTAGFTVNIVVLFSLILAVGMLVDGAIVVTEYADRKLAEGESKEVAYGLAAKRMAWPIIASTATTLAAFMPLIFWPGVVGEFMKYMPITLIATLTASLAMALVFIPVLGANLTTVMRIVFFGLIGAMAGGTIMSLFGEMLGGFAMLLAVILGIVGALFGWRIGGWIGRILDQTNVDPEDAKMLGSNHDGHIEDNVTGLTKAYVKTLNFTLKAPFTMMMASLSIMIITYFVYIFGFGKGVEFFPDIEPEVAFVNVHARGNLSVEEKDSIVRQVEEQVLAIQRERGEFKTIYTTSGMIEHQDGDAEDVIGKVLLEFNDWDTRRPAKEIQVEIRERTSGLAGIWVEFRQEEGGPPVGKPIQLQLASIHPEQLPPLVDQIRAKLENMNGLVDVEDSRPIPGIEWVLTVDRAQAAKFGTDVVSIGNVIQLVTKGLKISDYRPNDADDEVDIVARYPVHDRTINQLDSVRINTDLGLAPLSSFVKREAEQKTGTINRVDGKRVLTVKSEVLPDVNVDAKVQEIQAWLKTIEIPDDVTITFKGEDEEQQKAQAFLVQAFGVALFLMAVILVTQFNSFYSAFLILFAVIMSTAGVLIGLMVIQQPFGIVMSGVGVIALAGIVVNNNIVLIDTFDRLKETGLDVRHAILQTGAQRMRPVMLTTITTILGLIPMVLQINIDFATREITVGAPSTQWWVQLSTAIVAGLAFATVLTLILTPCALMVRANFAAWRERRRNRKSGGDQADNDSNKPDHIEAVALSAAD</sequence>
<dbReference type="Gene3D" id="3.30.70.1320">
    <property type="entry name" value="Multidrug efflux transporter AcrB pore domain like"/>
    <property type="match status" value="1"/>
</dbReference>
<feature type="region of interest" description="Disordered" evidence="1">
    <location>
        <begin position="1099"/>
        <end position="1119"/>
    </location>
</feature>
<feature type="transmembrane region" description="Helical" evidence="2">
    <location>
        <begin position="335"/>
        <end position="352"/>
    </location>
</feature>
<proteinExistence type="predicted"/>
<evidence type="ECO:0000256" key="2">
    <source>
        <dbReference type="SAM" id="Phobius"/>
    </source>
</evidence>
<dbReference type="GO" id="GO:0042910">
    <property type="term" value="F:xenobiotic transmembrane transporter activity"/>
    <property type="evidence" value="ECO:0007669"/>
    <property type="project" value="TreeGrafter"/>
</dbReference>
<dbReference type="AlphaFoldDB" id="A0A3D9HVZ7"/>
<organism evidence="3 4">
    <name type="scientific">Aestuariispira insulae</name>
    <dbReference type="NCBI Taxonomy" id="1461337"/>
    <lineage>
        <taxon>Bacteria</taxon>
        <taxon>Pseudomonadati</taxon>
        <taxon>Pseudomonadota</taxon>
        <taxon>Alphaproteobacteria</taxon>
        <taxon>Rhodospirillales</taxon>
        <taxon>Kiloniellaceae</taxon>
        <taxon>Aestuariispira</taxon>
    </lineage>
</organism>
<feature type="transmembrane region" description="Helical" evidence="2">
    <location>
        <begin position="427"/>
        <end position="448"/>
    </location>
</feature>
<dbReference type="Gene3D" id="3.30.70.1440">
    <property type="entry name" value="Multidrug efflux transporter AcrB pore domain"/>
    <property type="match status" value="1"/>
</dbReference>
<feature type="transmembrane region" description="Helical" evidence="2">
    <location>
        <begin position="382"/>
        <end position="406"/>
    </location>
</feature>
<accession>A0A3D9HVZ7</accession>
<name>A0A3D9HVZ7_9PROT</name>
<dbReference type="PANTHER" id="PTHR32063">
    <property type="match status" value="1"/>
</dbReference>
<dbReference type="EMBL" id="QRDW01000001">
    <property type="protein sequence ID" value="RED53600.1"/>
    <property type="molecule type" value="Genomic_DNA"/>
</dbReference>
<evidence type="ECO:0000313" key="4">
    <source>
        <dbReference type="Proteomes" id="UP000256845"/>
    </source>
</evidence>